<dbReference type="AlphaFoldDB" id="A0A443S407"/>
<accession>A0A443S407</accession>
<evidence type="ECO:0000256" key="6">
    <source>
        <dbReference type="SAM" id="Phobius"/>
    </source>
</evidence>
<proteinExistence type="predicted"/>
<evidence type="ECO:0000256" key="1">
    <source>
        <dbReference type="ARBA" id="ARBA00004477"/>
    </source>
</evidence>
<comment type="caution">
    <text evidence="7">The sequence shown here is derived from an EMBL/GenBank/DDBJ whole genome shotgun (WGS) entry which is preliminary data.</text>
</comment>
<dbReference type="PANTHER" id="PTHR31394:SF1">
    <property type="entry name" value="TRANSMEMBRANE PROTEIN 199"/>
    <property type="match status" value="1"/>
</dbReference>
<name>A0A443S407_9ACAR</name>
<dbReference type="InterPro" id="IPR021013">
    <property type="entry name" value="ATPase_Vma12"/>
</dbReference>
<sequence>MCEIEENLIDPRECRFRIDKPTRRLADKLLSKSGDEDYKQRLRSVMEEDESNKQMMDYESLTELHKCLQKLDNSYNLFFYQLMDKCKRILPESRKNPELEKRLRKLKFQESQKIYNKMTNDVAPKRREMISVKEEVTNIKPVLIALINALLVIGATFAFLYKVVEWSLPVPNVSAPIQQVLSALLGSFVVATAELYFFVRIM</sequence>
<evidence type="ECO:0000256" key="2">
    <source>
        <dbReference type="ARBA" id="ARBA00022692"/>
    </source>
</evidence>
<comment type="subcellular location">
    <subcellularLocation>
        <location evidence="1">Endoplasmic reticulum membrane</location>
        <topology evidence="1">Multi-pass membrane protein</topology>
    </subcellularLocation>
</comment>
<keyword evidence="8" id="KW-1185">Reference proteome</keyword>
<feature type="transmembrane region" description="Helical" evidence="6">
    <location>
        <begin position="181"/>
        <end position="199"/>
    </location>
</feature>
<feature type="transmembrane region" description="Helical" evidence="6">
    <location>
        <begin position="142"/>
        <end position="161"/>
    </location>
</feature>
<dbReference type="VEuPathDB" id="VectorBase:LDEU009768"/>
<dbReference type="GO" id="GO:0070072">
    <property type="term" value="P:vacuolar proton-transporting V-type ATPase complex assembly"/>
    <property type="evidence" value="ECO:0007669"/>
    <property type="project" value="InterPro"/>
</dbReference>
<dbReference type="PANTHER" id="PTHR31394">
    <property type="entry name" value="TRANSMEMBRANE PROTEIN 199"/>
    <property type="match status" value="1"/>
</dbReference>
<dbReference type="Pfam" id="PF11712">
    <property type="entry name" value="Vma12"/>
    <property type="match status" value="1"/>
</dbReference>
<evidence type="ECO:0000313" key="8">
    <source>
        <dbReference type="Proteomes" id="UP000288716"/>
    </source>
</evidence>
<gene>
    <name evidence="7" type="ORF">B4U80_11003</name>
</gene>
<evidence type="ECO:0000313" key="7">
    <source>
        <dbReference type="EMBL" id="RWS22272.1"/>
    </source>
</evidence>
<reference evidence="7 8" key="1">
    <citation type="journal article" date="2018" name="Gigascience">
        <title>Genomes of trombidid mites reveal novel predicted allergens and laterally-transferred genes associated with secondary metabolism.</title>
        <authorList>
            <person name="Dong X."/>
            <person name="Chaisiri K."/>
            <person name="Xia D."/>
            <person name="Armstrong S.D."/>
            <person name="Fang Y."/>
            <person name="Donnelly M.J."/>
            <person name="Kadowaki T."/>
            <person name="McGarry J.W."/>
            <person name="Darby A.C."/>
            <person name="Makepeace B.L."/>
        </authorList>
    </citation>
    <scope>NUCLEOTIDE SEQUENCE [LARGE SCALE GENOMIC DNA]</scope>
    <source>
        <strain evidence="7">UoL-UT</strain>
    </source>
</reference>
<dbReference type="OrthoDB" id="19981at2759"/>
<organism evidence="7 8">
    <name type="scientific">Leptotrombidium deliense</name>
    <dbReference type="NCBI Taxonomy" id="299467"/>
    <lineage>
        <taxon>Eukaryota</taxon>
        <taxon>Metazoa</taxon>
        <taxon>Ecdysozoa</taxon>
        <taxon>Arthropoda</taxon>
        <taxon>Chelicerata</taxon>
        <taxon>Arachnida</taxon>
        <taxon>Acari</taxon>
        <taxon>Acariformes</taxon>
        <taxon>Trombidiformes</taxon>
        <taxon>Prostigmata</taxon>
        <taxon>Anystina</taxon>
        <taxon>Parasitengona</taxon>
        <taxon>Trombiculoidea</taxon>
        <taxon>Trombiculidae</taxon>
        <taxon>Leptotrombidium</taxon>
    </lineage>
</organism>
<keyword evidence="5 6" id="KW-0472">Membrane</keyword>
<evidence type="ECO:0000256" key="5">
    <source>
        <dbReference type="ARBA" id="ARBA00023136"/>
    </source>
</evidence>
<protein>
    <submittedName>
        <fullName evidence="7">Transmembrane protein 199-like protein</fullName>
    </submittedName>
</protein>
<keyword evidence="4 6" id="KW-1133">Transmembrane helix</keyword>
<keyword evidence="3" id="KW-0256">Endoplasmic reticulum</keyword>
<evidence type="ECO:0000256" key="4">
    <source>
        <dbReference type="ARBA" id="ARBA00022989"/>
    </source>
</evidence>
<evidence type="ECO:0000256" key="3">
    <source>
        <dbReference type="ARBA" id="ARBA00022824"/>
    </source>
</evidence>
<dbReference type="EMBL" id="NCKV01009271">
    <property type="protein sequence ID" value="RWS22272.1"/>
    <property type="molecule type" value="Genomic_DNA"/>
</dbReference>
<dbReference type="GO" id="GO:0005789">
    <property type="term" value="C:endoplasmic reticulum membrane"/>
    <property type="evidence" value="ECO:0007669"/>
    <property type="project" value="UniProtKB-SubCell"/>
</dbReference>
<keyword evidence="2 6" id="KW-0812">Transmembrane</keyword>
<dbReference type="Proteomes" id="UP000288716">
    <property type="component" value="Unassembled WGS sequence"/>
</dbReference>